<organism evidence="1 2">
    <name type="scientific">Methanosarcina siciliae C2J</name>
    <dbReference type="NCBI Taxonomy" id="1434118"/>
    <lineage>
        <taxon>Archaea</taxon>
        <taxon>Methanobacteriati</taxon>
        <taxon>Methanobacteriota</taxon>
        <taxon>Stenosarchaea group</taxon>
        <taxon>Methanomicrobia</taxon>
        <taxon>Methanosarcinales</taxon>
        <taxon>Methanosarcinaceae</taxon>
        <taxon>Methanosarcina</taxon>
    </lineage>
</organism>
<protein>
    <submittedName>
        <fullName evidence="1">Uncharacterized protein</fullName>
    </submittedName>
</protein>
<evidence type="ECO:0000313" key="2">
    <source>
        <dbReference type="Proteomes" id="UP000033123"/>
    </source>
</evidence>
<evidence type="ECO:0000313" key="1">
    <source>
        <dbReference type="EMBL" id="AKB34781.1"/>
    </source>
</evidence>
<dbReference type="Proteomes" id="UP000033123">
    <property type="component" value="Chromosome"/>
</dbReference>
<dbReference type="PATRIC" id="fig|1434118.4.peg.258"/>
<dbReference type="HOGENOM" id="CLU_1840610_0_0_2"/>
<reference evidence="1 2" key="1">
    <citation type="submission" date="2014-07" db="EMBL/GenBank/DDBJ databases">
        <title>Methanogenic archaea and the global carbon cycle.</title>
        <authorList>
            <person name="Henriksen J.R."/>
            <person name="Luke J."/>
            <person name="Reinhart S."/>
            <person name="Benedict M.N."/>
            <person name="Youngblut N.D."/>
            <person name="Metcalf M.E."/>
            <person name="Whitaker R.J."/>
            <person name="Metcalf W.W."/>
        </authorList>
    </citation>
    <scope>NUCLEOTIDE SEQUENCE [LARGE SCALE GENOMIC DNA]</scope>
    <source>
        <strain evidence="1 2">C2J</strain>
    </source>
</reference>
<dbReference type="KEGG" id="msj:MSSAC_0191"/>
<dbReference type="RefSeq" id="WP_048179074.1">
    <property type="nucleotide sequence ID" value="NZ_CP009508.1"/>
</dbReference>
<accession>A0A0E3LC25</accession>
<name>A0A0E3LC25_9EURY</name>
<dbReference type="STRING" id="1434118.MSSAC_0191"/>
<sequence>MIDSFLSPFLYICTACSDLESPSGEFCILQTYEDYPPENVVGFGAPCFREYPVTQDWHWIPRVQALESYYEIMRSSMWECLIYGTRPPSNEEQLWTQALEQIQEIMRCRRQARDEIRRRLAAHDRMFEMTASWVVLKRD</sequence>
<dbReference type="EMBL" id="CP009508">
    <property type="protein sequence ID" value="AKB34781.1"/>
    <property type="molecule type" value="Genomic_DNA"/>
</dbReference>
<dbReference type="GeneID" id="24869733"/>
<gene>
    <name evidence="1" type="ORF">MSSAC_0191</name>
</gene>
<proteinExistence type="predicted"/>
<dbReference type="AlphaFoldDB" id="A0A0E3LC25"/>